<evidence type="ECO:0000256" key="4">
    <source>
        <dbReference type="ARBA" id="ARBA00022448"/>
    </source>
</evidence>
<comment type="subcellular location">
    <subcellularLocation>
        <location evidence="12">Cytoplasm</location>
    </subcellularLocation>
    <subcellularLocation>
        <location evidence="1 12">Golgi apparatus membrane</location>
        <topology evidence="1 12">Peripheral membrane protein</topology>
        <orientation evidence="1 12">Cytoplasmic side</orientation>
    </subcellularLocation>
    <subcellularLocation>
        <location evidence="12">Cytoplasmic vesicle</location>
        <location evidence="12">COPI-coated vesicle membrane</location>
        <topology evidence="12">Peripheral membrane protein</topology>
        <orientation evidence="12">Cytoplasmic side</orientation>
    </subcellularLocation>
</comment>
<evidence type="ECO:0000256" key="5">
    <source>
        <dbReference type="ARBA" id="ARBA00022490"/>
    </source>
</evidence>
<keyword evidence="5 12" id="KW-0963">Cytoplasm</keyword>
<dbReference type="InterPro" id="IPR022775">
    <property type="entry name" value="AP_mu_sigma_su"/>
</dbReference>
<dbReference type="PANTHER" id="PTHR11043:SF0">
    <property type="entry name" value="COATOMER SUBUNIT ZETA"/>
    <property type="match status" value="1"/>
</dbReference>
<organism evidence="14">
    <name type="scientific">Soboliphyme baturini</name>
    <dbReference type="NCBI Taxonomy" id="241478"/>
    <lineage>
        <taxon>Eukaryota</taxon>
        <taxon>Metazoa</taxon>
        <taxon>Ecdysozoa</taxon>
        <taxon>Nematoda</taxon>
        <taxon>Enoplea</taxon>
        <taxon>Dorylaimia</taxon>
        <taxon>Dioctophymatida</taxon>
        <taxon>Dioctophymatoidea</taxon>
        <taxon>Soboliphymatidae</taxon>
        <taxon>Soboliphyme</taxon>
    </lineage>
</organism>
<dbReference type="FunFam" id="3.30.450.60:FF:000013">
    <property type="entry name" value="Coatomer subunit zeta"/>
    <property type="match status" value="1"/>
</dbReference>
<evidence type="ECO:0000313" key="14">
    <source>
        <dbReference type="WBParaSite" id="SBAD_0001090401-mRNA-1"/>
    </source>
</evidence>
<sequence>LNIYTVKAIVILDNDGKRIIAKYYDETFSSTKEQAAFETKLFSKTNKVILLDGLICLYRSNVDLFFYVIGDGGENELMLLHVLNCLYDSTSQILRKNVEKKALLDNLDVVILAIDEVCDSGVILETDASTICSRIVTKSDDLTFSEQSVAQVGMQVR</sequence>
<dbReference type="Gene3D" id="3.30.450.60">
    <property type="match status" value="1"/>
</dbReference>
<keyword evidence="8 12" id="KW-0333">Golgi apparatus</keyword>
<dbReference type="GO" id="GO:0000139">
    <property type="term" value="C:Golgi membrane"/>
    <property type="evidence" value="ECO:0007669"/>
    <property type="project" value="UniProtKB-SubCell"/>
</dbReference>
<evidence type="ECO:0000259" key="13">
    <source>
        <dbReference type="Pfam" id="PF01217"/>
    </source>
</evidence>
<proteinExistence type="inferred from homology"/>
<dbReference type="SUPFAM" id="SSF64356">
    <property type="entry name" value="SNARE-like"/>
    <property type="match status" value="1"/>
</dbReference>
<feature type="domain" description="AP complex mu/sigma subunit" evidence="13">
    <location>
        <begin position="5"/>
        <end position="137"/>
    </location>
</feature>
<evidence type="ECO:0000256" key="10">
    <source>
        <dbReference type="ARBA" id="ARBA00023329"/>
    </source>
</evidence>
<dbReference type="InterPro" id="IPR039652">
    <property type="entry name" value="Coatomer_zeta"/>
</dbReference>
<dbReference type="PANTHER" id="PTHR11043">
    <property type="entry name" value="ZETA-COAT PROTEIN"/>
    <property type="match status" value="1"/>
</dbReference>
<dbReference type="Pfam" id="PF01217">
    <property type="entry name" value="Clat_adaptor_s"/>
    <property type="match status" value="1"/>
</dbReference>
<dbReference type="GO" id="GO:0006886">
    <property type="term" value="P:intracellular protein transport"/>
    <property type="evidence" value="ECO:0007669"/>
    <property type="project" value="TreeGrafter"/>
</dbReference>
<protein>
    <recommendedName>
        <fullName evidence="12">Coatomer subunit zeta</fullName>
    </recommendedName>
</protein>
<evidence type="ECO:0000256" key="9">
    <source>
        <dbReference type="ARBA" id="ARBA00023136"/>
    </source>
</evidence>
<evidence type="ECO:0000256" key="1">
    <source>
        <dbReference type="ARBA" id="ARBA00004255"/>
    </source>
</evidence>
<evidence type="ECO:0000256" key="12">
    <source>
        <dbReference type="RuleBase" id="RU366053"/>
    </source>
</evidence>
<comment type="similarity">
    <text evidence="2 12">Belongs to the adaptor complexes small subunit family.</text>
</comment>
<dbReference type="WBParaSite" id="SBAD_0001090401-mRNA-1">
    <property type="protein sequence ID" value="SBAD_0001090401-mRNA-1"/>
    <property type="gene ID" value="SBAD_0001090401"/>
</dbReference>
<dbReference type="GO" id="GO:0006891">
    <property type="term" value="P:intra-Golgi vesicle-mediated transport"/>
    <property type="evidence" value="ECO:0007669"/>
    <property type="project" value="TreeGrafter"/>
</dbReference>
<accession>A0A183J3T9</accession>
<dbReference type="GO" id="GO:0006890">
    <property type="term" value="P:retrograde vesicle-mediated transport, Golgi to endoplasmic reticulum"/>
    <property type="evidence" value="ECO:0007669"/>
    <property type="project" value="UniProtKB-UniRule"/>
</dbReference>
<comment type="subunit">
    <text evidence="3 12">Oligomeric complex that consists of at least the alpha, beta, beta', gamma, delta, epsilon and zeta subunits.</text>
</comment>
<dbReference type="InterPro" id="IPR011012">
    <property type="entry name" value="Longin-like_dom_sf"/>
</dbReference>
<keyword evidence="9 12" id="KW-0472">Membrane</keyword>
<evidence type="ECO:0000256" key="2">
    <source>
        <dbReference type="ARBA" id="ARBA00006972"/>
    </source>
</evidence>
<reference evidence="14" key="1">
    <citation type="submission" date="2016-06" db="UniProtKB">
        <authorList>
            <consortium name="WormBaseParasite"/>
        </authorList>
    </citation>
    <scope>IDENTIFICATION</scope>
</reference>
<evidence type="ECO:0000256" key="11">
    <source>
        <dbReference type="ARBA" id="ARBA00045555"/>
    </source>
</evidence>
<keyword evidence="7 12" id="KW-0653">Protein transport</keyword>
<keyword evidence="4 12" id="KW-0813">Transport</keyword>
<evidence type="ECO:0000256" key="8">
    <source>
        <dbReference type="ARBA" id="ARBA00023034"/>
    </source>
</evidence>
<keyword evidence="10 12" id="KW-0968">Cytoplasmic vesicle</keyword>
<name>A0A183J3T9_9BILA</name>
<dbReference type="AlphaFoldDB" id="A0A183J3T9"/>
<keyword evidence="6 12" id="KW-0931">ER-Golgi transport</keyword>
<dbReference type="GO" id="GO:0030126">
    <property type="term" value="C:COPI vesicle coat"/>
    <property type="evidence" value="ECO:0007669"/>
    <property type="project" value="UniProtKB-UniRule"/>
</dbReference>
<dbReference type="CDD" id="cd14829">
    <property type="entry name" value="Zeta-COP"/>
    <property type="match status" value="1"/>
</dbReference>
<evidence type="ECO:0000256" key="6">
    <source>
        <dbReference type="ARBA" id="ARBA00022892"/>
    </source>
</evidence>
<evidence type="ECO:0000256" key="7">
    <source>
        <dbReference type="ARBA" id="ARBA00022927"/>
    </source>
</evidence>
<evidence type="ECO:0000256" key="3">
    <source>
        <dbReference type="ARBA" id="ARBA00011775"/>
    </source>
</evidence>
<comment type="function">
    <text evidence="11">The coatomer is a cytosolic protein complex that binds to dilysine motifs and reversibly associates with Golgi non-clathrin-coated vesicles, which further mediate biosynthetic protein transport from the ER, via the Golgi up to the trans Golgi network. Coatomer complex is required for budding from Golgi membranes, and is essential for the retrograde Golgi-to-ER transport of dilysine-tagged proteins. The zeta subunit may be involved in regulating the coat assembly and, hence, the rate of biosynthetic protein transport due to its association-dissociation properties with the coatomer complex.</text>
</comment>